<evidence type="ECO:0000313" key="3">
    <source>
        <dbReference type="Proteomes" id="UP001066276"/>
    </source>
</evidence>
<evidence type="ECO:0000256" key="1">
    <source>
        <dbReference type="SAM" id="MobiDB-lite"/>
    </source>
</evidence>
<evidence type="ECO:0000313" key="2">
    <source>
        <dbReference type="EMBL" id="KAJ1113579.1"/>
    </source>
</evidence>
<name>A0AAV7NDN7_PLEWA</name>
<organism evidence="2 3">
    <name type="scientific">Pleurodeles waltl</name>
    <name type="common">Iberian ribbed newt</name>
    <dbReference type="NCBI Taxonomy" id="8319"/>
    <lineage>
        <taxon>Eukaryota</taxon>
        <taxon>Metazoa</taxon>
        <taxon>Chordata</taxon>
        <taxon>Craniata</taxon>
        <taxon>Vertebrata</taxon>
        <taxon>Euteleostomi</taxon>
        <taxon>Amphibia</taxon>
        <taxon>Batrachia</taxon>
        <taxon>Caudata</taxon>
        <taxon>Salamandroidea</taxon>
        <taxon>Salamandridae</taxon>
        <taxon>Pleurodelinae</taxon>
        <taxon>Pleurodeles</taxon>
    </lineage>
</organism>
<sequence>MRSPCVSLQGPASKNHRQGAMMRGLASRMCRTAAELKTIEEVLQCNVLHYRTGSQRGLQRLALQCVGSGDTVHCAGPMLASGCVTVKEAARA</sequence>
<reference evidence="2" key="1">
    <citation type="journal article" date="2022" name="bioRxiv">
        <title>Sequencing and chromosome-scale assembly of the giantPleurodeles waltlgenome.</title>
        <authorList>
            <person name="Brown T."/>
            <person name="Elewa A."/>
            <person name="Iarovenko S."/>
            <person name="Subramanian E."/>
            <person name="Araus A.J."/>
            <person name="Petzold A."/>
            <person name="Susuki M."/>
            <person name="Suzuki K.-i.T."/>
            <person name="Hayashi T."/>
            <person name="Toyoda A."/>
            <person name="Oliveira C."/>
            <person name="Osipova E."/>
            <person name="Leigh N.D."/>
            <person name="Simon A."/>
            <person name="Yun M.H."/>
        </authorList>
    </citation>
    <scope>NUCLEOTIDE SEQUENCE</scope>
    <source>
        <strain evidence="2">20211129_DDA</strain>
        <tissue evidence="2">Liver</tissue>
    </source>
</reference>
<gene>
    <name evidence="2" type="ORF">NDU88_001821</name>
</gene>
<protein>
    <submittedName>
        <fullName evidence="2">Uncharacterized protein</fullName>
    </submittedName>
</protein>
<keyword evidence="3" id="KW-1185">Reference proteome</keyword>
<proteinExistence type="predicted"/>
<accession>A0AAV7NDN7</accession>
<dbReference type="EMBL" id="JANPWB010000012">
    <property type="protein sequence ID" value="KAJ1113579.1"/>
    <property type="molecule type" value="Genomic_DNA"/>
</dbReference>
<dbReference type="AlphaFoldDB" id="A0AAV7NDN7"/>
<comment type="caution">
    <text evidence="2">The sequence shown here is derived from an EMBL/GenBank/DDBJ whole genome shotgun (WGS) entry which is preliminary data.</text>
</comment>
<feature type="region of interest" description="Disordered" evidence="1">
    <location>
        <begin position="1"/>
        <end position="20"/>
    </location>
</feature>
<dbReference type="Proteomes" id="UP001066276">
    <property type="component" value="Chromosome 8"/>
</dbReference>